<keyword evidence="4" id="KW-1185">Reference proteome</keyword>
<evidence type="ECO:0000313" key="1">
    <source>
        <dbReference type="EMBL" id="GHI52009.1"/>
    </source>
</evidence>
<evidence type="ECO:0000313" key="2">
    <source>
        <dbReference type="EMBL" id="GHI52881.1"/>
    </source>
</evidence>
<sequence>MAMAISRGVIAKRSKLLRKQATASAGGTRAAVCGAGGESAGALGGRADPVVSGCTSWDTAGPFHERRKGFTVPIVRRRRAGSQETNTHSLACAAPARPFNRLARNT</sequence>
<dbReference type="EMBL" id="BNEA01000020">
    <property type="protein sequence ID" value="GHI58330.1"/>
    <property type="molecule type" value="Genomic_DNA"/>
</dbReference>
<dbReference type="Proteomes" id="UP000646738">
    <property type="component" value="Unassembled WGS sequence"/>
</dbReference>
<gene>
    <name evidence="1" type="ORF">Srubr_18550</name>
    <name evidence="2" type="ORF">Srubr_27270</name>
    <name evidence="3" type="ORF">Srubr_81760</name>
</gene>
<evidence type="ECO:0000313" key="4">
    <source>
        <dbReference type="Proteomes" id="UP000646738"/>
    </source>
</evidence>
<dbReference type="EMBL" id="BNEA01000012">
    <property type="protein sequence ID" value="GHI52881.1"/>
    <property type="molecule type" value="Genomic_DNA"/>
</dbReference>
<reference evidence="4" key="2">
    <citation type="submission" date="2023-07" db="EMBL/GenBank/DDBJ databases">
        <title>Whole genome shotgun sequence of Streptomyces achromogenes subsp. rubradiris NBRC 14000.</title>
        <authorList>
            <person name="Komaki H."/>
            <person name="Tamura T."/>
        </authorList>
    </citation>
    <scope>NUCLEOTIDE SEQUENCE [LARGE SCALE GENOMIC DNA]</scope>
    <source>
        <strain evidence="3 4">NBRC 14000</strain>
    </source>
</reference>
<evidence type="ECO:0000313" key="3">
    <source>
        <dbReference type="EMBL" id="GHI58330.1"/>
    </source>
</evidence>
<reference evidence="1" key="1">
    <citation type="submission" date="2020-09" db="EMBL/GenBank/DDBJ databases">
        <title>Whole genome shotgun sequence of Streptomyces achromogenes subsp. rubradiris NBRC 14000.</title>
        <authorList>
            <person name="Komaki H."/>
            <person name="Tamura T."/>
        </authorList>
    </citation>
    <scope>NUCLEOTIDE SEQUENCE</scope>
    <source>
        <strain evidence="1 4">NBRC 14000</strain>
    </source>
</reference>
<comment type="caution">
    <text evidence="1">The sequence shown here is derived from an EMBL/GenBank/DDBJ whole genome shotgun (WGS) entry which is preliminary data.</text>
</comment>
<name>A0ABQ3R849_STRRR</name>
<proteinExistence type="predicted"/>
<dbReference type="EMBL" id="BNEA01000005">
    <property type="protein sequence ID" value="GHI52009.1"/>
    <property type="molecule type" value="Genomic_DNA"/>
</dbReference>
<accession>A0ABQ3R849</accession>
<protein>
    <submittedName>
        <fullName evidence="1">Uncharacterized protein</fullName>
    </submittedName>
</protein>
<organism evidence="1 4">
    <name type="scientific">Streptomyces rubradiris</name>
    <name type="common">Streptomyces achromogenes subsp. rubradiris</name>
    <dbReference type="NCBI Taxonomy" id="285531"/>
    <lineage>
        <taxon>Bacteria</taxon>
        <taxon>Bacillati</taxon>
        <taxon>Actinomycetota</taxon>
        <taxon>Actinomycetes</taxon>
        <taxon>Kitasatosporales</taxon>
        <taxon>Streptomycetaceae</taxon>
        <taxon>Streptomyces</taxon>
    </lineage>
</organism>